<reference evidence="1" key="2">
    <citation type="submission" date="2020-11" db="EMBL/GenBank/DDBJ databases">
        <authorList>
            <person name="McCartney M.A."/>
            <person name="Auch B."/>
            <person name="Kono T."/>
            <person name="Mallez S."/>
            <person name="Becker A."/>
            <person name="Gohl D.M."/>
            <person name="Silverstein K.A.T."/>
            <person name="Koren S."/>
            <person name="Bechman K.B."/>
            <person name="Herman A."/>
            <person name="Abrahante J.E."/>
            <person name="Garbe J."/>
        </authorList>
    </citation>
    <scope>NUCLEOTIDE SEQUENCE</scope>
    <source>
        <strain evidence="1">Duluth1</strain>
        <tissue evidence="1">Whole animal</tissue>
    </source>
</reference>
<protein>
    <submittedName>
        <fullName evidence="1">Uncharacterized protein</fullName>
    </submittedName>
</protein>
<keyword evidence="2" id="KW-1185">Reference proteome</keyword>
<reference evidence="1" key="1">
    <citation type="journal article" date="2019" name="bioRxiv">
        <title>The Genome of the Zebra Mussel, Dreissena polymorpha: A Resource for Invasive Species Research.</title>
        <authorList>
            <person name="McCartney M.A."/>
            <person name="Auch B."/>
            <person name="Kono T."/>
            <person name="Mallez S."/>
            <person name="Zhang Y."/>
            <person name="Obille A."/>
            <person name="Becker A."/>
            <person name="Abrahante J.E."/>
            <person name="Garbe J."/>
            <person name="Badalamenti J.P."/>
            <person name="Herman A."/>
            <person name="Mangelson H."/>
            <person name="Liachko I."/>
            <person name="Sullivan S."/>
            <person name="Sone E.D."/>
            <person name="Koren S."/>
            <person name="Silverstein K.A.T."/>
            <person name="Beckman K.B."/>
            <person name="Gohl D.M."/>
        </authorList>
    </citation>
    <scope>NUCLEOTIDE SEQUENCE</scope>
    <source>
        <strain evidence="1">Duluth1</strain>
        <tissue evidence="1">Whole animal</tissue>
    </source>
</reference>
<evidence type="ECO:0000313" key="2">
    <source>
        <dbReference type="Proteomes" id="UP000828390"/>
    </source>
</evidence>
<dbReference type="AlphaFoldDB" id="A0A9D4CZH9"/>
<proteinExistence type="predicted"/>
<accession>A0A9D4CZH9</accession>
<dbReference type="PROSITE" id="PS51257">
    <property type="entry name" value="PROKAR_LIPOPROTEIN"/>
    <property type="match status" value="1"/>
</dbReference>
<sequence>MRAPFDDGGAPSTPPVRAAVLGTLATASCSLGAEMVCHTSAPKSPCWVLKWSFSLFRETLIPFSLRHKGQTLAIDLFFCRDVFAR</sequence>
<dbReference type="EMBL" id="JAIWYP010000011">
    <property type="protein sequence ID" value="KAH3735404.1"/>
    <property type="molecule type" value="Genomic_DNA"/>
</dbReference>
<dbReference type="Proteomes" id="UP000828390">
    <property type="component" value="Unassembled WGS sequence"/>
</dbReference>
<gene>
    <name evidence="1" type="ORF">DPMN_041931</name>
</gene>
<name>A0A9D4CZH9_DREPO</name>
<evidence type="ECO:0000313" key="1">
    <source>
        <dbReference type="EMBL" id="KAH3735404.1"/>
    </source>
</evidence>
<comment type="caution">
    <text evidence="1">The sequence shown here is derived from an EMBL/GenBank/DDBJ whole genome shotgun (WGS) entry which is preliminary data.</text>
</comment>
<organism evidence="1 2">
    <name type="scientific">Dreissena polymorpha</name>
    <name type="common">Zebra mussel</name>
    <name type="synonym">Mytilus polymorpha</name>
    <dbReference type="NCBI Taxonomy" id="45954"/>
    <lineage>
        <taxon>Eukaryota</taxon>
        <taxon>Metazoa</taxon>
        <taxon>Spiralia</taxon>
        <taxon>Lophotrochozoa</taxon>
        <taxon>Mollusca</taxon>
        <taxon>Bivalvia</taxon>
        <taxon>Autobranchia</taxon>
        <taxon>Heteroconchia</taxon>
        <taxon>Euheterodonta</taxon>
        <taxon>Imparidentia</taxon>
        <taxon>Neoheterodontei</taxon>
        <taxon>Myida</taxon>
        <taxon>Dreissenoidea</taxon>
        <taxon>Dreissenidae</taxon>
        <taxon>Dreissena</taxon>
    </lineage>
</organism>